<dbReference type="InterPro" id="IPR050145">
    <property type="entry name" value="Centrin_CML-like"/>
</dbReference>
<dbReference type="InterPro" id="IPR018247">
    <property type="entry name" value="EF_Hand_1_Ca_BS"/>
</dbReference>
<protein>
    <recommendedName>
        <fullName evidence="4">EF-hand domain-containing protein</fullName>
    </recommendedName>
</protein>
<proteinExistence type="predicted"/>
<accession>A0ABP0PX90</accession>
<dbReference type="PANTHER" id="PTHR23050">
    <property type="entry name" value="CALCIUM BINDING PROTEIN"/>
    <property type="match status" value="1"/>
</dbReference>
<dbReference type="PROSITE" id="PS00018">
    <property type="entry name" value="EF_HAND_1"/>
    <property type="match status" value="1"/>
</dbReference>
<reference evidence="5 6" key="1">
    <citation type="submission" date="2024-02" db="EMBL/GenBank/DDBJ databases">
        <authorList>
            <person name="Chen Y."/>
            <person name="Shah S."/>
            <person name="Dougan E. K."/>
            <person name="Thang M."/>
            <person name="Chan C."/>
        </authorList>
    </citation>
    <scope>NUCLEOTIDE SEQUENCE [LARGE SCALE GENOMIC DNA]</scope>
</reference>
<name>A0ABP0PX90_9DINO</name>
<dbReference type="InterPro" id="IPR002048">
    <property type="entry name" value="EF_hand_dom"/>
</dbReference>
<keyword evidence="2" id="KW-0106">Calcium</keyword>
<feature type="region of interest" description="Disordered" evidence="3">
    <location>
        <begin position="1"/>
        <end position="28"/>
    </location>
</feature>
<dbReference type="Gene3D" id="1.10.238.10">
    <property type="entry name" value="EF-hand"/>
    <property type="match status" value="1"/>
</dbReference>
<evidence type="ECO:0000313" key="6">
    <source>
        <dbReference type="Proteomes" id="UP001642484"/>
    </source>
</evidence>
<feature type="domain" description="EF-hand" evidence="4">
    <location>
        <begin position="40"/>
        <end position="75"/>
    </location>
</feature>
<keyword evidence="6" id="KW-1185">Reference proteome</keyword>
<keyword evidence="1" id="KW-0677">Repeat</keyword>
<dbReference type="SUPFAM" id="SSF47473">
    <property type="entry name" value="EF-hand"/>
    <property type="match status" value="1"/>
</dbReference>
<evidence type="ECO:0000256" key="3">
    <source>
        <dbReference type="SAM" id="MobiDB-lite"/>
    </source>
</evidence>
<comment type="caution">
    <text evidence="5">The sequence shown here is derived from an EMBL/GenBank/DDBJ whole genome shotgun (WGS) entry which is preliminary data.</text>
</comment>
<organism evidence="5 6">
    <name type="scientific">Durusdinium trenchii</name>
    <dbReference type="NCBI Taxonomy" id="1381693"/>
    <lineage>
        <taxon>Eukaryota</taxon>
        <taxon>Sar</taxon>
        <taxon>Alveolata</taxon>
        <taxon>Dinophyceae</taxon>
        <taxon>Suessiales</taxon>
        <taxon>Symbiodiniaceae</taxon>
        <taxon>Durusdinium</taxon>
    </lineage>
</organism>
<feature type="domain" description="EF-hand" evidence="4">
    <location>
        <begin position="143"/>
        <end position="178"/>
    </location>
</feature>
<dbReference type="SMART" id="SM00054">
    <property type="entry name" value="EFh"/>
    <property type="match status" value="3"/>
</dbReference>
<evidence type="ECO:0000256" key="1">
    <source>
        <dbReference type="ARBA" id="ARBA00022737"/>
    </source>
</evidence>
<gene>
    <name evidence="5" type="ORF">CCMP2556_LOCUS39436</name>
</gene>
<dbReference type="PROSITE" id="PS50222">
    <property type="entry name" value="EF_HAND_2"/>
    <property type="match status" value="3"/>
</dbReference>
<feature type="domain" description="EF-hand" evidence="4">
    <location>
        <begin position="106"/>
        <end position="141"/>
    </location>
</feature>
<evidence type="ECO:0000259" key="4">
    <source>
        <dbReference type="PROSITE" id="PS50222"/>
    </source>
</evidence>
<sequence>MLQGDGCEDWRSSSSAKRGQELKDHVSLPLPRNEKGGILITEDELKVAWEFFDTNGKGKLTMSEIKKRLQTFYKDITTREVKFLLNNQPEITFEELYALLKDNQLTNFDPVKEAFKVYDPNNTGFVDMDIVKSFFKELGYGDISDEDAKIILETADGDKDQRIGLDDFRMMVPFGQPHDPSASSTD</sequence>
<dbReference type="InterPro" id="IPR011992">
    <property type="entry name" value="EF-hand-dom_pair"/>
</dbReference>
<dbReference type="Proteomes" id="UP001642484">
    <property type="component" value="Unassembled WGS sequence"/>
</dbReference>
<dbReference type="EMBL" id="CAXAMN010023718">
    <property type="protein sequence ID" value="CAK9080272.1"/>
    <property type="molecule type" value="Genomic_DNA"/>
</dbReference>
<evidence type="ECO:0000313" key="5">
    <source>
        <dbReference type="EMBL" id="CAK9080272.1"/>
    </source>
</evidence>
<dbReference type="Pfam" id="PF13499">
    <property type="entry name" value="EF-hand_7"/>
    <property type="match status" value="1"/>
</dbReference>
<evidence type="ECO:0000256" key="2">
    <source>
        <dbReference type="ARBA" id="ARBA00022837"/>
    </source>
</evidence>